<protein>
    <submittedName>
        <fullName evidence="4">Uncharacterized protein</fullName>
    </submittedName>
</protein>
<keyword evidence="2" id="KW-0732">Signal</keyword>
<feature type="signal peptide" evidence="2">
    <location>
        <begin position="1"/>
        <end position="16"/>
    </location>
</feature>
<evidence type="ECO:0000256" key="2">
    <source>
        <dbReference type="SAM" id="SignalP"/>
    </source>
</evidence>
<evidence type="ECO:0000256" key="1">
    <source>
        <dbReference type="SAM" id="Phobius"/>
    </source>
</evidence>
<keyword evidence="1" id="KW-0812">Transmembrane</keyword>
<reference evidence="4" key="1">
    <citation type="submission" date="2022-11" db="UniProtKB">
        <authorList>
            <consortium name="WormBaseParasite"/>
        </authorList>
    </citation>
    <scope>IDENTIFICATION</scope>
</reference>
<keyword evidence="1" id="KW-1133">Transmembrane helix</keyword>
<evidence type="ECO:0000313" key="4">
    <source>
        <dbReference type="WBParaSite" id="PSU_v2.g5623.t1"/>
    </source>
</evidence>
<feature type="chain" id="PRO_5036942851" evidence="2">
    <location>
        <begin position="17"/>
        <end position="172"/>
    </location>
</feature>
<dbReference type="WBParaSite" id="PSU_v2.g5623.t1">
    <property type="protein sequence ID" value="PSU_v2.g5623.t1"/>
    <property type="gene ID" value="PSU_v2.g5623"/>
</dbReference>
<accession>A0A914Z151</accession>
<dbReference type="AlphaFoldDB" id="A0A914Z151"/>
<proteinExistence type="predicted"/>
<feature type="transmembrane region" description="Helical" evidence="1">
    <location>
        <begin position="147"/>
        <end position="171"/>
    </location>
</feature>
<keyword evidence="1" id="KW-0472">Membrane</keyword>
<dbReference type="Proteomes" id="UP000887577">
    <property type="component" value="Unplaced"/>
</dbReference>
<evidence type="ECO:0000313" key="3">
    <source>
        <dbReference type="Proteomes" id="UP000887577"/>
    </source>
</evidence>
<keyword evidence="3" id="KW-1185">Reference proteome</keyword>
<sequence>MNLLLMCRLVYKKVMIVVVCYDAQNIVSSLQTGCESNQCMFEAAVSTALGPPILWLMEPGVAKGFTSDICETAVLQSPKAILSFATSTSYETCEPLKRNGNVITLLVTEHGCPLMVKNAKIWYATTPSATTPSESTSTEDSSKIGSIVWIVLGVVLFILIIGLIALGLVLFY</sequence>
<name>A0A914Z151_9BILA</name>
<organism evidence="3 4">
    <name type="scientific">Panagrolaimus superbus</name>
    <dbReference type="NCBI Taxonomy" id="310955"/>
    <lineage>
        <taxon>Eukaryota</taxon>
        <taxon>Metazoa</taxon>
        <taxon>Ecdysozoa</taxon>
        <taxon>Nematoda</taxon>
        <taxon>Chromadorea</taxon>
        <taxon>Rhabditida</taxon>
        <taxon>Tylenchina</taxon>
        <taxon>Panagrolaimomorpha</taxon>
        <taxon>Panagrolaimoidea</taxon>
        <taxon>Panagrolaimidae</taxon>
        <taxon>Panagrolaimus</taxon>
    </lineage>
</organism>